<protein>
    <submittedName>
        <fullName evidence="4">Dihydrodipicolinate synthase family protein</fullName>
    </submittedName>
</protein>
<dbReference type="Gene3D" id="3.20.20.70">
    <property type="entry name" value="Aldolase class I"/>
    <property type="match status" value="1"/>
</dbReference>
<organism evidence="4 5">
    <name type="scientific">Tardiphaga alba</name>
    <dbReference type="NCBI Taxonomy" id="340268"/>
    <lineage>
        <taxon>Bacteria</taxon>
        <taxon>Pseudomonadati</taxon>
        <taxon>Pseudomonadota</taxon>
        <taxon>Alphaproteobacteria</taxon>
        <taxon>Hyphomicrobiales</taxon>
        <taxon>Nitrobacteraceae</taxon>
        <taxon>Tardiphaga</taxon>
    </lineage>
</organism>
<dbReference type="Proteomes" id="UP000682843">
    <property type="component" value="Chromosome"/>
</dbReference>
<keyword evidence="2 3" id="KW-0456">Lyase</keyword>
<sequence length="312" mass="33987">MKLTSKAAGTFAIAPTPFFDDGRIDDKSIDSLIDFYASIGCDGVTVLGILGEAPKLESAESESVATRFIKRAGDRLQIIVGVSAPGFAAMRSLALKSMDAGAAAVMIAPPPHLRTDDQINTYFKQATEAIGEDVPWVLQDYPLTLNVIMTNAVIRKIVMDSKSCVMLKHEDWPGLEKITALRGFQKDGSLRELSILTGNGGTFLDFEMERGADGAMTGYAFPEMLIDVVNLSKKGERDKAHDLFDAHLPLVRYEQQPGVGLSVRKYVLQKRGIIASAAQRKPGPVLSAPAKAEVDYLLSRVARFDKRARIEN</sequence>
<dbReference type="SMART" id="SM01130">
    <property type="entry name" value="DHDPS"/>
    <property type="match status" value="1"/>
</dbReference>
<dbReference type="EMBL" id="CP036498">
    <property type="protein sequence ID" value="QUS39507.1"/>
    <property type="molecule type" value="Genomic_DNA"/>
</dbReference>
<dbReference type="PANTHER" id="PTHR12128:SF66">
    <property type="entry name" value="4-HYDROXY-2-OXOGLUTARATE ALDOLASE, MITOCHONDRIAL"/>
    <property type="match status" value="1"/>
</dbReference>
<dbReference type="InterPro" id="IPR013785">
    <property type="entry name" value="Aldolase_TIM"/>
</dbReference>
<evidence type="ECO:0000256" key="3">
    <source>
        <dbReference type="PIRNR" id="PIRNR001365"/>
    </source>
</evidence>
<dbReference type="CDD" id="cd00408">
    <property type="entry name" value="DHDPS-like"/>
    <property type="match status" value="1"/>
</dbReference>
<dbReference type="PIRSF" id="PIRSF001365">
    <property type="entry name" value="DHDPS"/>
    <property type="match status" value="1"/>
</dbReference>
<comment type="similarity">
    <text evidence="1 3">Belongs to the DapA family.</text>
</comment>
<dbReference type="InterPro" id="IPR002220">
    <property type="entry name" value="DapA-like"/>
</dbReference>
<evidence type="ECO:0000313" key="5">
    <source>
        <dbReference type="Proteomes" id="UP000682843"/>
    </source>
</evidence>
<evidence type="ECO:0000256" key="2">
    <source>
        <dbReference type="ARBA" id="ARBA00023239"/>
    </source>
</evidence>
<evidence type="ECO:0000256" key="1">
    <source>
        <dbReference type="ARBA" id="ARBA00007592"/>
    </source>
</evidence>
<dbReference type="Pfam" id="PF00701">
    <property type="entry name" value="DHDPS"/>
    <property type="match status" value="1"/>
</dbReference>
<proteinExistence type="inferred from homology"/>
<keyword evidence="5" id="KW-1185">Reference proteome</keyword>
<dbReference type="SUPFAM" id="SSF51569">
    <property type="entry name" value="Aldolase"/>
    <property type="match status" value="1"/>
</dbReference>
<gene>
    <name evidence="4" type="ORF">RPMA_12180</name>
</gene>
<accession>A0ABX8A7A0</accession>
<evidence type="ECO:0000313" key="4">
    <source>
        <dbReference type="EMBL" id="QUS39507.1"/>
    </source>
</evidence>
<reference evidence="4 5" key="1">
    <citation type="submission" date="2019-02" db="EMBL/GenBank/DDBJ databases">
        <title>Emended description of the genus Rhodopseudomonas and description of Rhodopseudomonas albus sp. nov., a non-phototrophic, heavy-metal-tolerant bacterium isolated from garden soil.</title>
        <authorList>
            <person name="Bao Z."/>
            <person name="Cao W.W."/>
            <person name="Sato Y."/>
            <person name="Nishizawa T."/>
            <person name="Zhao J."/>
            <person name="Guo Y."/>
            <person name="Ohta H."/>
        </authorList>
    </citation>
    <scope>NUCLEOTIDE SEQUENCE [LARGE SCALE GENOMIC DNA]</scope>
    <source>
        <strain evidence="4 5">SK50-23</strain>
    </source>
</reference>
<name>A0ABX8A7A0_9BRAD</name>
<dbReference type="PANTHER" id="PTHR12128">
    <property type="entry name" value="DIHYDRODIPICOLINATE SYNTHASE"/>
    <property type="match status" value="1"/>
</dbReference>
<dbReference type="RefSeq" id="WP_211913050.1">
    <property type="nucleotide sequence ID" value="NZ_CP036498.1"/>
</dbReference>